<dbReference type="NCBIfam" id="TIGR00524">
    <property type="entry name" value="eIF-2B_rel"/>
    <property type="match status" value="1"/>
</dbReference>
<reference evidence="7 8" key="1">
    <citation type="journal article" date="2010" name="Science">
        <title>Genomic comparison of the ants Camponotus floridanus and Harpegnathos saltator.</title>
        <authorList>
            <person name="Bonasio R."/>
            <person name="Zhang G."/>
            <person name="Ye C."/>
            <person name="Mutti N.S."/>
            <person name="Fang X."/>
            <person name="Qin N."/>
            <person name="Donahue G."/>
            <person name="Yang P."/>
            <person name="Li Q."/>
            <person name="Li C."/>
            <person name="Zhang P."/>
            <person name="Huang Z."/>
            <person name="Berger S.L."/>
            <person name="Reinberg D."/>
            <person name="Wang J."/>
            <person name="Liebig J."/>
        </authorList>
    </citation>
    <scope>NUCLEOTIDE SEQUENCE [LARGE SCALE GENOMIC DNA]</scope>
    <source>
        <strain evidence="8">C129</strain>
    </source>
</reference>
<evidence type="ECO:0000256" key="1">
    <source>
        <dbReference type="ARBA" id="ARBA00022490"/>
    </source>
</evidence>
<dbReference type="InterPro" id="IPR011559">
    <property type="entry name" value="Initiation_fac_2B_a/b/d"/>
</dbReference>
<keyword evidence="2 6" id="KW-0028">Amino-acid biosynthesis</keyword>
<comment type="pathway">
    <text evidence="6">Amino-acid biosynthesis; L-methionine biosynthesis via salvage pathway; L-methionine from S-methyl-5-thio-alpha-D-ribose 1-phosphate: step 1/6.</text>
</comment>
<dbReference type="Gene3D" id="3.40.50.10470">
    <property type="entry name" value="Translation initiation factor eif-2b, domain 2"/>
    <property type="match status" value="1"/>
</dbReference>
<keyword evidence="1 6" id="KW-0963">Cytoplasm</keyword>
<feature type="site" description="Transition state stabilizer" evidence="6">
    <location>
        <position position="169"/>
    </location>
</feature>
<dbReference type="HAMAP" id="MF_01678">
    <property type="entry name" value="Salvage_MtnA"/>
    <property type="match status" value="1"/>
</dbReference>
<comment type="subcellular location">
    <subcellularLocation>
        <location evidence="6">Cytoplasm</location>
    </subcellularLocation>
    <subcellularLocation>
        <location evidence="6">Nucleus</location>
    </subcellularLocation>
</comment>
<dbReference type="SUPFAM" id="SSF100950">
    <property type="entry name" value="NagB/RpiA/CoA transferase-like"/>
    <property type="match status" value="1"/>
</dbReference>
<dbReference type="InterPro" id="IPR005251">
    <property type="entry name" value="IF-M1Pi"/>
</dbReference>
<comment type="function">
    <text evidence="6">Catalyzes the interconversion of methylthioribose-1-phosphate (MTR-1-P) into methylthioribulose-1-phosphate (MTRu-1-P).</text>
</comment>
<dbReference type="STRING" id="104421.E2ARL6"/>
<dbReference type="InterPro" id="IPR000649">
    <property type="entry name" value="IF-2B-related"/>
</dbReference>
<dbReference type="PANTHER" id="PTHR43475">
    <property type="entry name" value="METHYLTHIORIBOSE-1-PHOSPHATE ISOMERASE"/>
    <property type="match status" value="1"/>
</dbReference>
<dbReference type="PANTHER" id="PTHR43475:SF1">
    <property type="entry name" value="METHYLTHIORIBOSE-1-PHOSPHATE ISOMERASE"/>
    <property type="match status" value="1"/>
</dbReference>
<dbReference type="InterPro" id="IPR027363">
    <property type="entry name" value="M1Pi_N"/>
</dbReference>
<keyword evidence="8" id="KW-1185">Reference proteome</keyword>
<gene>
    <name evidence="7" type="ORF">EAG_03020</name>
</gene>
<keyword evidence="3 6" id="KW-0486">Methionine biosynthesis</keyword>
<keyword evidence="7" id="KW-0396">Initiation factor</keyword>
<protein>
    <recommendedName>
        <fullName evidence="6">Methylthioribose-1-phosphate isomerase</fullName>
        <shortName evidence="6">M1Pi</shortName>
        <shortName evidence="6">MTR-1-P isomerase</shortName>
        <ecNumber evidence="6">5.3.1.23</ecNumber>
    </recommendedName>
    <alternativeName>
        <fullName evidence="6">S-methyl-5-thioribose-1-phosphate isomerase</fullName>
    </alternativeName>
    <alternativeName>
        <fullName evidence="6">Translation initiation factor eIF-2B subunit alpha/beta/delta-like protein</fullName>
    </alternativeName>
</protein>
<accession>E2ARL6</accession>
<evidence type="ECO:0000256" key="5">
    <source>
        <dbReference type="ARBA" id="ARBA00023242"/>
    </source>
</evidence>
<evidence type="ECO:0000313" key="8">
    <source>
        <dbReference type="Proteomes" id="UP000000311"/>
    </source>
</evidence>
<dbReference type="GO" id="GO:0046523">
    <property type="term" value="F:S-methyl-5-thioribose-1-phosphate isomerase activity"/>
    <property type="evidence" value="ECO:0007669"/>
    <property type="project" value="UniProtKB-UniRule"/>
</dbReference>
<dbReference type="FunFam" id="3.40.50.10470:FF:000003">
    <property type="entry name" value="Methylthioribose-1-phosphate isomerase"/>
    <property type="match status" value="1"/>
</dbReference>
<dbReference type="UniPathway" id="UPA00904">
    <property type="reaction ID" value="UER00874"/>
</dbReference>
<dbReference type="OrthoDB" id="2461at2759"/>
<evidence type="ECO:0000313" key="7">
    <source>
        <dbReference type="EMBL" id="EFN63924.1"/>
    </source>
</evidence>
<dbReference type="AlphaFoldDB" id="E2ARL6"/>
<evidence type="ECO:0000256" key="3">
    <source>
        <dbReference type="ARBA" id="ARBA00023167"/>
    </source>
</evidence>
<dbReference type="InParanoid" id="E2ARL6"/>
<sequence>MTLEAIKWNREENKLVILDQTLLPDMTLYLHIKDVQDGWKAINMMKVRGAPAIAIVGCLSLTSEIINHKEFKNKQAFFDFMKAKLNYLVTARPTAVNMKKAADEFIKLANELYNDSNYSLSSMKDRIVNDFEGMLEIDVKVNMAIGNNGAQEILSKNASKDSIIILTHCNTGSLATAGYGTALGVIRSLHKMEKLIHVYCTETRPYNQGARLTAYELVHDKIPATLICDDMVAAVLKTKKITAVVVGADRVTLNGDTANKIGTYQASIAILAKYHNVPFYVAAPRTSIDTNMYKGDDIIIEKRSAEEITHINGNRIAAEGIECWNPAFDVTPASLITGIITEIGTFSPEELKKHI</sequence>
<comment type="catalytic activity">
    <reaction evidence="6">
        <text>5-(methylsulfanyl)-alpha-D-ribose 1-phosphate = 5-(methylsulfanyl)-D-ribulose 1-phosphate</text>
        <dbReference type="Rhea" id="RHEA:19989"/>
        <dbReference type="ChEBI" id="CHEBI:58533"/>
        <dbReference type="ChEBI" id="CHEBI:58548"/>
        <dbReference type="EC" id="5.3.1.23"/>
    </reaction>
</comment>
<comment type="similarity">
    <text evidence="6">Belongs to the eIF-2B alpha/beta/delta subunits family. MtnA subfamily.</text>
</comment>
<dbReference type="InterPro" id="IPR037171">
    <property type="entry name" value="NagB/RpiA_transferase-like"/>
</dbReference>
<evidence type="ECO:0000256" key="2">
    <source>
        <dbReference type="ARBA" id="ARBA00022605"/>
    </source>
</evidence>
<evidence type="ECO:0000256" key="4">
    <source>
        <dbReference type="ARBA" id="ARBA00023235"/>
    </source>
</evidence>
<keyword evidence="4 6" id="KW-0413">Isomerase</keyword>
<dbReference type="Gene3D" id="1.20.120.420">
    <property type="entry name" value="translation initiation factor eif-2b, domain 1"/>
    <property type="match status" value="1"/>
</dbReference>
<dbReference type="GO" id="GO:0003743">
    <property type="term" value="F:translation initiation factor activity"/>
    <property type="evidence" value="ECO:0007669"/>
    <property type="project" value="UniProtKB-KW"/>
</dbReference>
<dbReference type="OMA" id="CETRPLN"/>
<dbReference type="FunFam" id="1.20.120.420:FF:000003">
    <property type="entry name" value="Methylthioribose-1-phosphate isomerase"/>
    <property type="match status" value="1"/>
</dbReference>
<dbReference type="NCBIfam" id="NF004326">
    <property type="entry name" value="PRK05720.1"/>
    <property type="match status" value="1"/>
</dbReference>
<organism evidence="8">
    <name type="scientific">Camponotus floridanus</name>
    <name type="common">Florida carpenter ant</name>
    <dbReference type="NCBI Taxonomy" id="104421"/>
    <lineage>
        <taxon>Eukaryota</taxon>
        <taxon>Metazoa</taxon>
        <taxon>Ecdysozoa</taxon>
        <taxon>Arthropoda</taxon>
        <taxon>Hexapoda</taxon>
        <taxon>Insecta</taxon>
        <taxon>Pterygota</taxon>
        <taxon>Neoptera</taxon>
        <taxon>Endopterygota</taxon>
        <taxon>Hymenoptera</taxon>
        <taxon>Apocrita</taxon>
        <taxon>Aculeata</taxon>
        <taxon>Formicoidea</taxon>
        <taxon>Formicidae</taxon>
        <taxon>Formicinae</taxon>
        <taxon>Camponotus</taxon>
    </lineage>
</organism>
<feature type="active site" description="Proton donor" evidence="6">
    <location>
        <position position="249"/>
    </location>
</feature>
<dbReference type="EC" id="5.3.1.23" evidence="6"/>
<dbReference type="GO" id="GO:0005737">
    <property type="term" value="C:cytoplasm"/>
    <property type="evidence" value="ECO:0007669"/>
    <property type="project" value="UniProtKB-SubCell"/>
</dbReference>
<evidence type="ECO:0000256" key="6">
    <source>
        <dbReference type="HAMAP-Rule" id="MF_03119"/>
    </source>
</evidence>
<dbReference type="GO" id="GO:0005634">
    <property type="term" value="C:nucleus"/>
    <property type="evidence" value="ECO:0007669"/>
    <property type="project" value="UniProtKB-SubCell"/>
</dbReference>
<name>E2ARL6_CAMFO</name>
<dbReference type="GO" id="GO:0019509">
    <property type="term" value="P:L-methionine salvage from methylthioadenosine"/>
    <property type="evidence" value="ECO:0007669"/>
    <property type="project" value="UniProtKB-UniRule"/>
</dbReference>
<dbReference type="EMBL" id="GL442153">
    <property type="protein sequence ID" value="EFN63924.1"/>
    <property type="molecule type" value="Genomic_DNA"/>
</dbReference>
<dbReference type="NCBIfam" id="TIGR00512">
    <property type="entry name" value="salvage_mtnA"/>
    <property type="match status" value="1"/>
</dbReference>
<dbReference type="Proteomes" id="UP000000311">
    <property type="component" value="Unassembled WGS sequence"/>
</dbReference>
<dbReference type="Pfam" id="PF01008">
    <property type="entry name" value="IF-2B"/>
    <property type="match status" value="1"/>
</dbReference>
<dbReference type="InterPro" id="IPR042529">
    <property type="entry name" value="IF_2B-like_C"/>
</dbReference>
<keyword evidence="7" id="KW-0648">Protein biosynthesis</keyword>
<keyword evidence="5 6" id="KW-0539">Nucleus</keyword>
<proteinExistence type="inferred from homology"/>
<dbReference type="FunCoup" id="E2ARL6">
    <property type="interactions" value="1467"/>
</dbReference>